<protein>
    <submittedName>
        <fullName evidence="3">T9SS type A sorting domain-containing protein</fullName>
    </submittedName>
</protein>
<evidence type="ECO:0000259" key="2">
    <source>
        <dbReference type="Pfam" id="PF18962"/>
    </source>
</evidence>
<evidence type="ECO:0000256" key="1">
    <source>
        <dbReference type="SAM" id="SignalP"/>
    </source>
</evidence>
<accession>A0A4Z0PL22</accession>
<comment type="caution">
    <text evidence="3">The sequence shown here is derived from an EMBL/GenBank/DDBJ whole genome shotgun (WGS) entry which is preliminary data.</text>
</comment>
<dbReference type="RefSeq" id="WP_135497470.1">
    <property type="nucleotide sequence ID" value="NZ_SRLD01000015.1"/>
</dbReference>
<dbReference type="EMBL" id="SRLD01000015">
    <property type="protein sequence ID" value="TGE16585.1"/>
    <property type="molecule type" value="Genomic_DNA"/>
</dbReference>
<evidence type="ECO:0000313" key="3">
    <source>
        <dbReference type="EMBL" id="TGE16585.1"/>
    </source>
</evidence>
<dbReference type="NCBIfam" id="TIGR04183">
    <property type="entry name" value="Por_Secre_tail"/>
    <property type="match status" value="1"/>
</dbReference>
<dbReference type="InterPro" id="IPR026444">
    <property type="entry name" value="Secre_tail"/>
</dbReference>
<dbReference type="AlphaFoldDB" id="A0A4Z0PL22"/>
<reference evidence="3 4" key="1">
    <citation type="submission" date="2019-04" db="EMBL/GenBank/DDBJ databases">
        <authorList>
            <person name="Feng G."/>
            <person name="Zhang J."/>
            <person name="Zhu H."/>
        </authorList>
    </citation>
    <scope>NUCLEOTIDE SEQUENCE [LARGE SCALE GENOMIC DNA]</scope>
    <source>
        <strain evidence="3 4">JCM 17223</strain>
    </source>
</reference>
<organism evidence="3 4">
    <name type="scientific">Hymenobacter elongatus</name>
    <dbReference type="NCBI Taxonomy" id="877208"/>
    <lineage>
        <taxon>Bacteria</taxon>
        <taxon>Pseudomonadati</taxon>
        <taxon>Bacteroidota</taxon>
        <taxon>Cytophagia</taxon>
        <taxon>Cytophagales</taxon>
        <taxon>Hymenobacteraceae</taxon>
        <taxon>Hymenobacter</taxon>
    </lineage>
</organism>
<keyword evidence="4" id="KW-1185">Reference proteome</keyword>
<dbReference type="Pfam" id="PF18962">
    <property type="entry name" value="Por_Secre_tail"/>
    <property type="match status" value="1"/>
</dbReference>
<dbReference type="OrthoDB" id="1056765at2"/>
<gene>
    <name evidence="3" type="ORF">E5J99_09400</name>
</gene>
<sequence>MALFTPTLARLRGLPVAALLLGFSLSAQAQAPTPINITGGTAIYTQNFDGLTPAGTTYPDGWTGLRYGRSATNTTAVLNEFLPLVVVTDASSSGAVYNAGAPDGTPAVDDRAIGSIGSGSTVPAYGAVFVNKSGAAITRVSMTARNEQWRSGSSASTNERVVFEYSLDATNLNSGTTATWTPVTSLDLIELATATTTAGALDGNAAVNSRFIGGVATLNWPNNGTMWIRWRDNDDIGSDGLHAVDNFSLATGATTLSNQNQALQNALNVFPNPATNRLTLSVGKDGVGASVEIFNALGQRVRQATATQAELTLDVSALQAGVYTVRFTTAGGSATRSFVKQ</sequence>
<name>A0A4Z0PL22_9BACT</name>
<keyword evidence="1" id="KW-0732">Signal</keyword>
<proteinExistence type="predicted"/>
<feature type="domain" description="Secretion system C-terminal sorting" evidence="2">
    <location>
        <begin position="269"/>
        <end position="336"/>
    </location>
</feature>
<feature type="chain" id="PRO_5021478022" evidence="1">
    <location>
        <begin position="30"/>
        <end position="341"/>
    </location>
</feature>
<dbReference type="Proteomes" id="UP000297739">
    <property type="component" value="Unassembled WGS sequence"/>
</dbReference>
<feature type="signal peptide" evidence="1">
    <location>
        <begin position="1"/>
        <end position="29"/>
    </location>
</feature>
<evidence type="ECO:0000313" key="4">
    <source>
        <dbReference type="Proteomes" id="UP000297739"/>
    </source>
</evidence>